<organism evidence="1 2">
    <name type="scientific">Giesbergeria sinuosa</name>
    <dbReference type="NCBI Taxonomy" id="80883"/>
    <lineage>
        <taxon>Bacteria</taxon>
        <taxon>Pseudomonadati</taxon>
        <taxon>Pseudomonadota</taxon>
        <taxon>Betaproteobacteria</taxon>
        <taxon>Burkholderiales</taxon>
        <taxon>Comamonadaceae</taxon>
        <taxon>Giesbergeria</taxon>
    </lineage>
</organism>
<dbReference type="InterPro" id="IPR038666">
    <property type="entry name" value="SSP1_head-tail_sf"/>
</dbReference>
<dbReference type="Pfam" id="PF05521">
    <property type="entry name" value="Phage_HCP"/>
    <property type="match status" value="1"/>
</dbReference>
<comment type="caution">
    <text evidence="1">The sequence shown here is derived from an EMBL/GenBank/DDBJ whole genome shotgun (WGS) entry which is preliminary data.</text>
</comment>
<dbReference type="EMBL" id="JBHSHJ010000003">
    <property type="protein sequence ID" value="MFC4788598.1"/>
    <property type="molecule type" value="Genomic_DNA"/>
</dbReference>
<evidence type="ECO:0000313" key="2">
    <source>
        <dbReference type="Proteomes" id="UP001596001"/>
    </source>
</evidence>
<dbReference type="Gene3D" id="2.40.10.270">
    <property type="entry name" value="Bacteriophage SPP1 head-tail adaptor protein"/>
    <property type="match status" value="1"/>
</dbReference>
<dbReference type="InterPro" id="IPR008767">
    <property type="entry name" value="Phage_SPP1_head-tail_adaptor"/>
</dbReference>
<name>A0ABV9QBS2_9BURK</name>
<protein>
    <submittedName>
        <fullName evidence="1">Phage head closure protein</fullName>
    </submittedName>
</protein>
<accession>A0ABV9QBS2</accession>
<keyword evidence="2" id="KW-1185">Reference proteome</keyword>
<dbReference type="NCBIfam" id="TIGR01563">
    <property type="entry name" value="gp16_SPP1"/>
    <property type="match status" value="1"/>
</dbReference>
<gene>
    <name evidence="1" type="ORF">ACFO6X_06315</name>
</gene>
<reference evidence="2" key="1">
    <citation type="journal article" date="2019" name="Int. J. Syst. Evol. Microbiol.">
        <title>The Global Catalogue of Microorganisms (GCM) 10K type strain sequencing project: providing services to taxonomists for standard genome sequencing and annotation.</title>
        <authorList>
            <consortium name="The Broad Institute Genomics Platform"/>
            <consortium name="The Broad Institute Genome Sequencing Center for Infectious Disease"/>
            <person name="Wu L."/>
            <person name="Ma J."/>
        </authorList>
    </citation>
    <scope>NUCLEOTIDE SEQUENCE [LARGE SCALE GENOMIC DNA]</scope>
    <source>
        <strain evidence="2">CCUG 49452</strain>
    </source>
</reference>
<evidence type="ECO:0000313" key="1">
    <source>
        <dbReference type="EMBL" id="MFC4788598.1"/>
    </source>
</evidence>
<dbReference type="RefSeq" id="WP_382431170.1">
    <property type="nucleotide sequence ID" value="NZ_JBHSHJ010000003.1"/>
</dbReference>
<sequence>MAMNRGQRNHRITIQHRIDSKDNWGTPLPQAWEDVVKVWAEVVHQSGISAIRAGAETSTVRASIRIGWRTGITAGMRALYADQAYDIEAVLPDATRRHVDLVCKLIVGPKP</sequence>
<proteinExistence type="predicted"/>
<dbReference type="Proteomes" id="UP001596001">
    <property type="component" value="Unassembled WGS sequence"/>
</dbReference>